<dbReference type="InterPro" id="IPR000504">
    <property type="entry name" value="RRM_dom"/>
</dbReference>
<sequence length="921" mass="100071">MGKRKTKNSASTKKKKLFSVLDGEVAAAHSALAPAGDSATTLASTGKVHLGQGPPAADSHSGHLRHDDVGEGWCQQQEPSMAIPPEMEANRSATASRDTSLLIRSPIQQQFPPPPLIPGKADHRFNVFIKGLELDMDSRALFELFKPFGYILSCKAVIDLSTGKCRGHGFVLYDNGVSVLEARRALTPLGYYVSVAFDHVSLKHFENTGVLCKPEASVLPLPKEDAPQIDDDSEFPCLPSSRSSQPTAWSARRDIRPNSTDSSAGTPELSTSSSVSSPHPDYLQDPVVGFSSTPLDRGHQPTSPVLLPPTLRNLEPYSEPLGKTLFGFDSGFFGSRVGMQTLDGTLGINSSTQPVAAATGGGGGINPLHDWRLSSEATTFLRDHNEEALYRGRDSRTLYIQNLELDCNDQKLWHICSEFGTVISAKAIVDPWTGICEGHGFVTFDTELTAVRTLRAMRARGYVANLPDESPDSGQAAQPFLQPSDLYQISNRLDDGGHGPLDVLLTDYLTMEEPCLNGRGQVQFVSSQDAWGALEGLLSLQYVVQLGRHHMVTEDPVMLDFGFSNGTAPQWQRLQEEPLAHHATSMEMTCHNLPPLLQQQDHETVDIACSHPSPPTTPLTSAPTATPSSSSLKNGSIKINKVFSFADAVKKAPAELPPTPPPSALNGRAAAAARKPVSPQSFNSVGQNSAAPSSRCSSDEGSTAPPSIREPPPVIRMPIPTDHDEDDYGGSSNVSDGPGLTKMGGVQNKLDKNEYRMNLFVRDLEPAMTDLKLYEICVQFGRVLSCRVVMKHGACAGLGFVMFTTQDGAEKARIGLKKHGYHAHVAGHAATTKLRCKTMSETVFLMNLPTFVKEYHIRELFKHYGIVTCNVLFDPQTGKGRGVGFLKLRDLETAERFIHENHGRLMGKDWKLPLQVLPARR</sequence>
<dbReference type="GO" id="GO:0003723">
    <property type="term" value="F:RNA binding"/>
    <property type="evidence" value="ECO:0007669"/>
    <property type="project" value="UniProtKB-UniRule"/>
</dbReference>
<evidence type="ECO:0000313" key="5">
    <source>
        <dbReference type="Proteomes" id="UP000807716"/>
    </source>
</evidence>
<dbReference type="SMART" id="SM00360">
    <property type="entry name" value="RRM"/>
    <property type="match status" value="4"/>
</dbReference>
<keyword evidence="1" id="KW-0694">RNA-binding</keyword>
<evidence type="ECO:0000259" key="3">
    <source>
        <dbReference type="PROSITE" id="PS50102"/>
    </source>
</evidence>
<evidence type="ECO:0000256" key="2">
    <source>
        <dbReference type="SAM" id="MobiDB-lite"/>
    </source>
</evidence>
<feature type="region of interest" description="Disordered" evidence="2">
    <location>
        <begin position="607"/>
        <end position="633"/>
    </location>
</feature>
<feature type="domain" description="RRM" evidence="3">
    <location>
        <begin position="841"/>
        <end position="921"/>
    </location>
</feature>
<feature type="region of interest" description="Disordered" evidence="2">
    <location>
        <begin position="45"/>
        <end position="66"/>
    </location>
</feature>
<keyword evidence="5" id="KW-1185">Reference proteome</keyword>
<dbReference type="Proteomes" id="UP000807716">
    <property type="component" value="Unassembled WGS sequence"/>
</dbReference>
<feature type="compositionally biased region" description="Polar residues" evidence="2">
    <location>
        <begin position="257"/>
        <end position="269"/>
    </location>
</feature>
<dbReference type="InterPro" id="IPR012677">
    <property type="entry name" value="Nucleotide-bd_a/b_plait_sf"/>
</dbReference>
<dbReference type="PANTHER" id="PTHR15241:SF304">
    <property type="entry name" value="RRM DOMAIN-CONTAINING PROTEIN"/>
    <property type="match status" value="1"/>
</dbReference>
<evidence type="ECO:0000313" key="4">
    <source>
        <dbReference type="EMBL" id="KAG0265713.1"/>
    </source>
</evidence>
<organism evidence="4 5">
    <name type="scientific">Actinomortierella ambigua</name>
    <dbReference type="NCBI Taxonomy" id="1343610"/>
    <lineage>
        <taxon>Eukaryota</taxon>
        <taxon>Fungi</taxon>
        <taxon>Fungi incertae sedis</taxon>
        <taxon>Mucoromycota</taxon>
        <taxon>Mortierellomycotina</taxon>
        <taxon>Mortierellomycetes</taxon>
        <taxon>Mortierellales</taxon>
        <taxon>Mortierellaceae</taxon>
        <taxon>Actinomortierella</taxon>
    </lineage>
</organism>
<name>A0A9P6QHL3_9FUNG</name>
<comment type="caution">
    <text evidence="4">The sequence shown here is derived from an EMBL/GenBank/DDBJ whole genome shotgun (WGS) entry which is preliminary data.</text>
</comment>
<dbReference type="PANTHER" id="PTHR15241">
    <property type="entry name" value="TRANSFORMER-2-RELATED"/>
    <property type="match status" value="1"/>
</dbReference>
<dbReference type="InterPro" id="IPR035979">
    <property type="entry name" value="RBD_domain_sf"/>
</dbReference>
<feature type="domain" description="RRM" evidence="3">
    <location>
        <begin position="757"/>
        <end position="841"/>
    </location>
</feature>
<feature type="domain" description="RRM" evidence="3">
    <location>
        <begin position="125"/>
        <end position="200"/>
    </location>
</feature>
<dbReference type="EMBL" id="JAAAJB010000110">
    <property type="protein sequence ID" value="KAG0265713.1"/>
    <property type="molecule type" value="Genomic_DNA"/>
</dbReference>
<dbReference type="Gene3D" id="3.30.70.330">
    <property type="match status" value="4"/>
</dbReference>
<evidence type="ECO:0000256" key="1">
    <source>
        <dbReference type="PROSITE-ProRule" id="PRU00176"/>
    </source>
</evidence>
<feature type="compositionally biased region" description="Polar residues" evidence="2">
    <location>
        <begin position="678"/>
        <end position="705"/>
    </location>
</feature>
<proteinExistence type="predicted"/>
<dbReference type="Pfam" id="PF00076">
    <property type="entry name" value="RRM_1"/>
    <property type="match status" value="4"/>
</dbReference>
<reference evidence="4" key="1">
    <citation type="journal article" date="2020" name="Fungal Divers.">
        <title>Resolving the Mortierellaceae phylogeny through synthesis of multi-gene phylogenetics and phylogenomics.</title>
        <authorList>
            <person name="Vandepol N."/>
            <person name="Liber J."/>
            <person name="Desiro A."/>
            <person name="Na H."/>
            <person name="Kennedy M."/>
            <person name="Barry K."/>
            <person name="Grigoriev I.V."/>
            <person name="Miller A.N."/>
            <person name="O'Donnell K."/>
            <person name="Stajich J.E."/>
            <person name="Bonito G."/>
        </authorList>
    </citation>
    <scope>NUCLEOTIDE SEQUENCE</scope>
    <source>
        <strain evidence="4">BC1065</strain>
    </source>
</reference>
<feature type="region of interest" description="Disordered" evidence="2">
    <location>
        <begin position="653"/>
        <end position="746"/>
    </location>
</feature>
<feature type="region of interest" description="Disordered" evidence="2">
    <location>
        <begin position="230"/>
        <end position="310"/>
    </location>
</feature>
<accession>A0A9P6QHL3</accession>
<dbReference type="CDD" id="cd00590">
    <property type="entry name" value="RRM_SF"/>
    <property type="match status" value="1"/>
</dbReference>
<dbReference type="SUPFAM" id="SSF54928">
    <property type="entry name" value="RNA-binding domain, RBD"/>
    <property type="match status" value="4"/>
</dbReference>
<dbReference type="OrthoDB" id="271725at2759"/>
<feature type="domain" description="RRM" evidence="3">
    <location>
        <begin position="396"/>
        <end position="460"/>
    </location>
</feature>
<gene>
    <name evidence="4" type="ORF">DFQ27_000446</name>
</gene>
<feature type="compositionally biased region" description="Low complexity" evidence="2">
    <location>
        <begin position="618"/>
        <end position="632"/>
    </location>
</feature>
<dbReference type="PROSITE" id="PS50102">
    <property type="entry name" value="RRM"/>
    <property type="match status" value="4"/>
</dbReference>
<dbReference type="AlphaFoldDB" id="A0A9P6QHL3"/>
<protein>
    <recommendedName>
        <fullName evidence="3">RRM domain-containing protein</fullName>
    </recommendedName>
</protein>